<evidence type="ECO:0000313" key="1">
    <source>
        <dbReference type="EMBL" id="EAR93309.2"/>
    </source>
</evidence>
<name>Q239U9_TETTS</name>
<dbReference type="InParanoid" id="Q239U9"/>
<dbReference type="KEGG" id="tet:TTHERM_00745810"/>
<dbReference type="HOGENOM" id="CLU_1411405_0_0_1"/>
<accession>Q239U9</accession>
<dbReference type="AlphaFoldDB" id="Q239U9"/>
<evidence type="ECO:0000313" key="2">
    <source>
        <dbReference type="Proteomes" id="UP000009168"/>
    </source>
</evidence>
<dbReference type="RefSeq" id="XP_001013554.2">
    <property type="nucleotide sequence ID" value="XM_001013554.2"/>
</dbReference>
<sequence>MGSLDSVQIQSREKVQSLEQHNTYFIINNIQQRTLQQRCSKPLNISSDDLNTDVEDNDDQQKINFINNFTVQGFFLHTEDQYQNLECPKNSNQLQKCLSLTSQDSSSNNSQTLDLKSDDSVFNKQDDFFAQGSYQDQTKQVLSFFDDIKNDDDQQINIQNSCIEKSQQVVNKSKFYESQKQNFCQQMNEQVDNPQINFFNMDFYEIYNKYLVQLLLKSESNQLISEQQYFYSELVIKISRKVGNSDLSVQPEIQGLLHFVFQSLKNQDNLYKIKLQNNDDYPNFIKSLQNCYNQ</sequence>
<proteinExistence type="predicted"/>
<keyword evidence="2" id="KW-1185">Reference proteome</keyword>
<reference evidence="2" key="1">
    <citation type="journal article" date="2006" name="PLoS Biol.">
        <title>Macronuclear genome sequence of the ciliate Tetrahymena thermophila, a model eukaryote.</title>
        <authorList>
            <person name="Eisen J.A."/>
            <person name="Coyne R.S."/>
            <person name="Wu M."/>
            <person name="Wu D."/>
            <person name="Thiagarajan M."/>
            <person name="Wortman J.R."/>
            <person name="Badger J.H."/>
            <person name="Ren Q."/>
            <person name="Amedeo P."/>
            <person name="Jones K.M."/>
            <person name="Tallon L.J."/>
            <person name="Delcher A.L."/>
            <person name="Salzberg S.L."/>
            <person name="Silva J.C."/>
            <person name="Haas B.J."/>
            <person name="Majoros W.H."/>
            <person name="Farzad M."/>
            <person name="Carlton J.M."/>
            <person name="Smith R.K. Jr."/>
            <person name="Garg J."/>
            <person name="Pearlman R.E."/>
            <person name="Karrer K.M."/>
            <person name="Sun L."/>
            <person name="Manning G."/>
            <person name="Elde N.C."/>
            <person name="Turkewitz A.P."/>
            <person name="Asai D.J."/>
            <person name="Wilkes D.E."/>
            <person name="Wang Y."/>
            <person name="Cai H."/>
            <person name="Collins K."/>
            <person name="Stewart B.A."/>
            <person name="Lee S.R."/>
            <person name="Wilamowska K."/>
            <person name="Weinberg Z."/>
            <person name="Ruzzo W.L."/>
            <person name="Wloga D."/>
            <person name="Gaertig J."/>
            <person name="Frankel J."/>
            <person name="Tsao C.-C."/>
            <person name="Gorovsky M.A."/>
            <person name="Keeling P.J."/>
            <person name="Waller R.F."/>
            <person name="Patron N.J."/>
            <person name="Cherry J.M."/>
            <person name="Stover N.A."/>
            <person name="Krieger C.J."/>
            <person name="del Toro C."/>
            <person name="Ryder H.F."/>
            <person name="Williamson S.C."/>
            <person name="Barbeau R.A."/>
            <person name="Hamilton E.P."/>
            <person name="Orias E."/>
        </authorList>
    </citation>
    <scope>NUCLEOTIDE SEQUENCE [LARGE SCALE GENOMIC DNA]</scope>
    <source>
        <strain evidence="2">SB210</strain>
    </source>
</reference>
<dbReference type="Proteomes" id="UP000009168">
    <property type="component" value="Unassembled WGS sequence"/>
</dbReference>
<organism evidence="1 2">
    <name type="scientific">Tetrahymena thermophila (strain SB210)</name>
    <dbReference type="NCBI Taxonomy" id="312017"/>
    <lineage>
        <taxon>Eukaryota</taxon>
        <taxon>Sar</taxon>
        <taxon>Alveolata</taxon>
        <taxon>Ciliophora</taxon>
        <taxon>Intramacronucleata</taxon>
        <taxon>Oligohymenophorea</taxon>
        <taxon>Hymenostomatida</taxon>
        <taxon>Tetrahymenina</taxon>
        <taxon>Tetrahymenidae</taxon>
        <taxon>Tetrahymena</taxon>
    </lineage>
</organism>
<dbReference type="GeneID" id="7841545"/>
<dbReference type="EMBL" id="GG662726">
    <property type="protein sequence ID" value="EAR93309.2"/>
    <property type="molecule type" value="Genomic_DNA"/>
</dbReference>
<protein>
    <submittedName>
        <fullName evidence="1">Uncharacterized protein</fullName>
    </submittedName>
</protein>
<gene>
    <name evidence="1" type="ORF">TTHERM_00745810</name>
</gene>